<dbReference type="InterPro" id="IPR003441">
    <property type="entry name" value="NAC-dom"/>
</dbReference>
<keyword evidence="3" id="KW-0804">Transcription</keyword>
<dbReference type="GO" id="GO:0006355">
    <property type="term" value="P:regulation of DNA-templated transcription"/>
    <property type="evidence" value="ECO:0007669"/>
    <property type="project" value="InterPro"/>
</dbReference>
<proteinExistence type="predicted"/>
<dbReference type="EMBL" id="JACMSC010000014">
    <property type="protein sequence ID" value="KAG6489585.1"/>
    <property type="molecule type" value="Genomic_DNA"/>
</dbReference>
<protein>
    <recommendedName>
        <fullName evidence="5">NAC domain-containing protein</fullName>
    </recommendedName>
</protein>
<evidence type="ECO:0000256" key="3">
    <source>
        <dbReference type="ARBA" id="ARBA00023163"/>
    </source>
</evidence>
<feature type="domain" description="NAC" evidence="5">
    <location>
        <begin position="1"/>
        <end position="162"/>
    </location>
</feature>
<comment type="caution">
    <text evidence="6">The sequence shown here is derived from an EMBL/GenBank/DDBJ whole genome shotgun (WGS) entry which is preliminary data.</text>
</comment>
<evidence type="ECO:0000256" key="4">
    <source>
        <dbReference type="ARBA" id="ARBA00023242"/>
    </source>
</evidence>
<dbReference type="AlphaFoldDB" id="A0A8J5KGU3"/>
<evidence type="ECO:0000313" key="6">
    <source>
        <dbReference type="EMBL" id="KAG6489585.1"/>
    </source>
</evidence>
<dbReference type="Gene3D" id="2.170.150.80">
    <property type="entry name" value="NAC domain"/>
    <property type="match status" value="1"/>
</dbReference>
<dbReference type="InterPro" id="IPR036093">
    <property type="entry name" value="NAC_dom_sf"/>
</dbReference>
<dbReference type="GO" id="GO:0003677">
    <property type="term" value="F:DNA binding"/>
    <property type="evidence" value="ECO:0007669"/>
    <property type="project" value="UniProtKB-KW"/>
</dbReference>
<keyword evidence="7" id="KW-1185">Reference proteome</keyword>
<accession>A0A8J5KGU3</accession>
<evidence type="ECO:0000256" key="2">
    <source>
        <dbReference type="ARBA" id="ARBA00023125"/>
    </source>
</evidence>
<dbReference type="PANTHER" id="PTHR31744:SF65">
    <property type="entry name" value="TRANSCRIPTION FACTOR JUNGBRUNNEN 1"/>
    <property type="match status" value="1"/>
</dbReference>
<dbReference type="PROSITE" id="PS51005">
    <property type="entry name" value="NAC"/>
    <property type="match status" value="1"/>
</dbReference>
<name>A0A8J5KGU3_ZINOF</name>
<reference evidence="6 7" key="1">
    <citation type="submission" date="2020-08" db="EMBL/GenBank/DDBJ databases">
        <title>Plant Genome Project.</title>
        <authorList>
            <person name="Zhang R.-G."/>
        </authorList>
    </citation>
    <scope>NUCLEOTIDE SEQUENCE [LARGE SCALE GENOMIC DNA]</scope>
    <source>
        <tissue evidence="6">Rhizome</tissue>
    </source>
</reference>
<evidence type="ECO:0000313" key="7">
    <source>
        <dbReference type="Proteomes" id="UP000734854"/>
    </source>
</evidence>
<sequence length="274" mass="30988">MLPGFRFHPTDEELVGFYLRRKVEKKPLSIEIIKEMDVYKHEPWDLPKFMITAGEKEWYFFCRRGRKYRNSVRPNRVTGCGFWKATGVDRPIQSASHHFIGLKKSLEVWTICRIFKRSATYKKQPGSYKTSITTRTKSPTESSSVTNCGDPDDYVSCTSSAGGSPADQLQLLHRHHHLNHPHPYKVQTTANLVGAGAWTYINNNNGGGHALFPANSSSAMVTMNEQISPSSNDFMRDSIWDELGRISEFLADDVGFPSNDSGYASYVLEIDNVI</sequence>
<keyword evidence="4" id="KW-0539">Nucleus</keyword>
<keyword evidence="1" id="KW-0805">Transcription regulation</keyword>
<dbReference type="PANTHER" id="PTHR31744">
    <property type="entry name" value="PROTEIN CUP-SHAPED COTYLEDON 2-RELATED"/>
    <property type="match status" value="1"/>
</dbReference>
<evidence type="ECO:0000259" key="5">
    <source>
        <dbReference type="PROSITE" id="PS51005"/>
    </source>
</evidence>
<gene>
    <name evidence="6" type="ORF">ZIOFF_050860</name>
</gene>
<keyword evidence="2" id="KW-0238">DNA-binding</keyword>
<dbReference type="Pfam" id="PF02365">
    <property type="entry name" value="NAM"/>
    <property type="match status" value="1"/>
</dbReference>
<dbReference type="SUPFAM" id="SSF101941">
    <property type="entry name" value="NAC domain"/>
    <property type="match status" value="1"/>
</dbReference>
<evidence type="ECO:0000256" key="1">
    <source>
        <dbReference type="ARBA" id="ARBA00023015"/>
    </source>
</evidence>
<dbReference type="Proteomes" id="UP000734854">
    <property type="component" value="Unassembled WGS sequence"/>
</dbReference>
<organism evidence="6 7">
    <name type="scientific">Zingiber officinale</name>
    <name type="common">Ginger</name>
    <name type="synonym">Amomum zingiber</name>
    <dbReference type="NCBI Taxonomy" id="94328"/>
    <lineage>
        <taxon>Eukaryota</taxon>
        <taxon>Viridiplantae</taxon>
        <taxon>Streptophyta</taxon>
        <taxon>Embryophyta</taxon>
        <taxon>Tracheophyta</taxon>
        <taxon>Spermatophyta</taxon>
        <taxon>Magnoliopsida</taxon>
        <taxon>Liliopsida</taxon>
        <taxon>Zingiberales</taxon>
        <taxon>Zingiberaceae</taxon>
        <taxon>Zingiber</taxon>
    </lineage>
</organism>